<dbReference type="Pfam" id="PF20434">
    <property type="entry name" value="BD-FAE"/>
    <property type="match status" value="1"/>
</dbReference>
<dbReference type="eggNOG" id="COG0657">
    <property type="taxonomic scope" value="Bacteria"/>
</dbReference>
<dbReference type="RefSeq" id="WP_014019660.1">
    <property type="nucleotide sequence ID" value="NC_015914.1"/>
</dbReference>
<keyword evidence="4" id="KW-0326">Glycosidase</keyword>
<dbReference type="Proteomes" id="UP000001635">
    <property type="component" value="Chromosome"/>
</dbReference>
<accession>G0J5R4</accession>
<dbReference type="InterPro" id="IPR049492">
    <property type="entry name" value="BD-FAE-like_dom"/>
</dbReference>
<keyword evidence="4" id="KW-0119">Carbohydrate metabolism</keyword>
<dbReference type="GO" id="GO:0045493">
    <property type="term" value="P:xylan catabolic process"/>
    <property type="evidence" value="ECO:0007669"/>
    <property type="project" value="UniProtKB-KW"/>
</dbReference>
<dbReference type="AlphaFoldDB" id="G0J5R4"/>
<gene>
    <name evidence="4" type="ordered locus">Cycma_1611</name>
</gene>
<dbReference type="SUPFAM" id="SSF53474">
    <property type="entry name" value="alpha/beta-Hydrolases"/>
    <property type="match status" value="1"/>
</dbReference>
<keyword evidence="2" id="KW-0732">Signal</keyword>
<keyword evidence="4" id="KW-0858">Xylan degradation</keyword>
<keyword evidence="5" id="KW-1185">Reference proteome</keyword>
<sequence>MKQFVLVLSFIFIMGALSAQNQSIIMDIYQGEIPFQKISQVKEVSEVDGITRISNVQTPQIQVFLPAKSSATGQAVIICPGGGYGILAYDWEGTDIAKWLNSHGIAGIVLKYRLPSAVTQTSPHLVPMSDGQQAIRLVRHHAEEWNIDPEKIGIMGFSAGGHLASTLGTHFDSGNPGADDPIQHQSSRPDFMILGYPVISFNKTFTHIGSRNNLIGENPEAKWVNYFSNEEQIRADTPPTFIFHSQDDTGVPVKHSLMFYQGLVEKNIPAEMHLYPLGKHGYALSINKEGTQKDWPKSCINWLQHLE</sequence>
<dbReference type="GO" id="GO:0016798">
    <property type="term" value="F:hydrolase activity, acting on glycosyl bonds"/>
    <property type="evidence" value="ECO:0007669"/>
    <property type="project" value="UniProtKB-KW"/>
</dbReference>
<dbReference type="Gene3D" id="3.40.50.1820">
    <property type="entry name" value="alpha/beta hydrolase"/>
    <property type="match status" value="1"/>
</dbReference>
<keyword evidence="1 4" id="KW-0378">Hydrolase</keyword>
<dbReference type="PANTHER" id="PTHR48081:SF6">
    <property type="entry name" value="PEPTIDASE S9 PROLYL OLIGOPEPTIDASE CATALYTIC DOMAIN-CONTAINING PROTEIN"/>
    <property type="match status" value="1"/>
</dbReference>
<evidence type="ECO:0000313" key="5">
    <source>
        <dbReference type="Proteomes" id="UP000001635"/>
    </source>
</evidence>
<feature type="domain" description="BD-FAE-like" evidence="3">
    <location>
        <begin position="62"/>
        <end position="262"/>
    </location>
</feature>
<dbReference type="PANTHER" id="PTHR48081">
    <property type="entry name" value="AB HYDROLASE SUPERFAMILY PROTEIN C4A8.06C"/>
    <property type="match status" value="1"/>
</dbReference>
<evidence type="ECO:0000256" key="1">
    <source>
        <dbReference type="ARBA" id="ARBA00022801"/>
    </source>
</evidence>
<reference evidence="5" key="1">
    <citation type="submission" date="2011-07" db="EMBL/GenBank/DDBJ databases">
        <title>The complete genome of Cyclobacterium marinum DSM 745.</title>
        <authorList>
            <person name="Lucas S."/>
            <person name="Han J."/>
            <person name="Lapidus A."/>
            <person name="Bruce D."/>
            <person name="Goodwin L."/>
            <person name="Pitluck S."/>
            <person name="Peters L."/>
            <person name="Kyrpides N."/>
            <person name="Mavromatis K."/>
            <person name="Ivanova N."/>
            <person name="Ovchinnikova G."/>
            <person name="Chertkov O."/>
            <person name="Detter J.C."/>
            <person name="Tapia R."/>
            <person name="Han C."/>
            <person name="Land M."/>
            <person name="Hauser L."/>
            <person name="Markowitz V."/>
            <person name="Cheng J.-F."/>
            <person name="Hugenholtz P."/>
            <person name="Woyke T."/>
            <person name="Wu D."/>
            <person name="Tindall B."/>
            <person name="Schuetze A."/>
            <person name="Brambilla E."/>
            <person name="Klenk H.-P."/>
            <person name="Eisen J.A."/>
        </authorList>
    </citation>
    <scope>NUCLEOTIDE SEQUENCE [LARGE SCALE GENOMIC DNA]</scope>
    <source>
        <strain evidence="5">ATCC 25205 / DSM 745 / LMG 13164 / NCIMB 1802</strain>
    </source>
</reference>
<dbReference type="STRING" id="880070.Cycma_1611"/>
<dbReference type="OrthoDB" id="9794725at2"/>
<dbReference type="InterPro" id="IPR029058">
    <property type="entry name" value="AB_hydrolase_fold"/>
</dbReference>
<proteinExistence type="predicted"/>
<keyword evidence="4" id="KW-0624">Polysaccharide degradation</keyword>
<feature type="chain" id="PRO_5003401666" evidence="2">
    <location>
        <begin position="20"/>
        <end position="307"/>
    </location>
</feature>
<name>G0J5R4_CYCMS</name>
<dbReference type="HOGENOM" id="CLU_012494_5_1_10"/>
<evidence type="ECO:0000259" key="3">
    <source>
        <dbReference type="Pfam" id="PF20434"/>
    </source>
</evidence>
<dbReference type="KEGG" id="cmr:Cycma_1611"/>
<evidence type="ECO:0000256" key="2">
    <source>
        <dbReference type="SAM" id="SignalP"/>
    </source>
</evidence>
<protein>
    <submittedName>
        <fullName evidence="4">Putative xylanase</fullName>
    </submittedName>
</protein>
<dbReference type="EMBL" id="CP002955">
    <property type="protein sequence ID" value="AEL25365.1"/>
    <property type="molecule type" value="Genomic_DNA"/>
</dbReference>
<dbReference type="InterPro" id="IPR050300">
    <property type="entry name" value="GDXG_lipolytic_enzyme"/>
</dbReference>
<evidence type="ECO:0000313" key="4">
    <source>
        <dbReference type="EMBL" id="AEL25365.1"/>
    </source>
</evidence>
<organism evidence="4 5">
    <name type="scientific">Cyclobacterium marinum (strain ATCC 25205 / DSM 745 / LMG 13164 / NCIMB 1802)</name>
    <name type="common">Flectobacillus marinus</name>
    <dbReference type="NCBI Taxonomy" id="880070"/>
    <lineage>
        <taxon>Bacteria</taxon>
        <taxon>Pseudomonadati</taxon>
        <taxon>Bacteroidota</taxon>
        <taxon>Cytophagia</taxon>
        <taxon>Cytophagales</taxon>
        <taxon>Cyclobacteriaceae</taxon>
        <taxon>Cyclobacterium</taxon>
    </lineage>
</organism>
<feature type="signal peptide" evidence="2">
    <location>
        <begin position="1"/>
        <end position="19"/>
    </location>
</feature>